<dbReference type="InterPro" id="IPR005467">
    <property type="entry name" value="His_kinase_dom"/>
</dbReference>
<keyword evidence="10" id="KW-0067">ATP-binding</keyword>
<dbReference type="CDD" id="cd00082">
    <property type="entry name" value="HisKA"/>
    <property type="match status" value="1"/>
</dbReference>
<proteinExistence type="predicted"/>
<evidence type="ECO:0000256" key="13">
    <source>
        <dbReference type="ARBA" id="ARBA00023136"/>
    </source>
</evidence>
<keyword evidence="17" id="KW-1185">Reference proteome</keyword>
<feature type="transmembrane region" description="Helical" evidence="14">
    <location>
        <begin position="380"/>
        <end position="400"/>
    </location>
</feature>
<keyword evidence="9 16" id="KW-0418">Kinase</keyword>
<dbReference type="GO" id="GO:0005737">
    <property type="term" value="C:cytoplasm"/>
    <property type="evidence" value="ECO:0007669"/>
    <property type="project" value="UniProtKB-ARBA"/>
</dbReference>
<dbReference type="InterPro" id="IPR003852">
    <property type="entry name" value="Sig_transdc_His_kinase_KdpD_N"/>
</dbReference>
<dbReference type="SUPFAM" id="SSF55874">
    <property type="entry name" value="ATPase domain of HSP90 chaperone/DNA topoisomerase II/histidine kinase"/>
    <property type="match status" value="1"/>
</dbReference>
<evidence type="ECO:0000313" key="17">
    <source>
        <dbReference type="Proteomes" id="UP000663792"/>
    </source>
</evidence>
<evidence type="ECO:0000256" key="5">
    <source>
        <dbReference type="ARBA" id="ARBA00022553"/>
    </source>
</evidence>
<dbReference type="Gene3D" id="1.10.287.130">
    <property type="match status" value="1"/>
</dbReference>
<dbReference type="Proteomes" id="UP000663792">
    <property type="component" value="Unassembled WGS sequence"/>
</dbReference>
<dbReference type="InterPro" id="IPR025201">
    <property type="entry name" value="KdpD_TM"/>
</dbReference>
<dbReference type="Pfam" id="PF13493">
    <property type="entry name" value="DUF4118"/>
    <property type="match status" value="1"/>
</dbReference>
<protein>
    <recommendedName>
        <fullName evidence="4">histidine kinase</fullName>
        <ecNumber evidence="4">2.7.13.3</ecNumber>
    </recommendedName>
</protein>
<dbReference type="AlphaFoldDB" id="A0A939BZZ8"/>
<keyword evidence="6" id="KW-0808">Transferase</keyword>
<dbReference type="RefSeq" id="WP_205261187.1">
    <property type="nucleotide sequence ID" value="NZ_JAERWK010000016.1"/>
</dbReference>
<accession>A0A939BZZ8</accession>
<evidence type="ECO:0000256" key="14">
    <source>
        <dbReference type="SAM" id="Phobius"/>
    </source>
</evidence>
<dbReference type="Gene3D" id="1.20.120.620">
    <property type="entry name" value="Backbone structure of the membrane domain of e. Coli histidine kinase receptor kdpd"/>
    <property type="match status" value="1"/>
</dbReference>
<keyword evidence="11 14" id="KW-1133">Transmembrane helix</keyword>
<dbReference type="PANTHER" id="PTHR45569">
    <property type="entry name" value="SENSOR PROTEIN KDPD"/>
    <property type="match status" value="1"/>
</dbReference>
<dbReference type="InterPro" id="IPR027417">
    <property type="entry name" value="P-loop_NTPase"/>
</dbReference>
<keyword evidence="13 14" id="KW-0472">Membrane</keyword>
<dbReference type="Pfam" id="PF02702">
    <property type="entry name" value="KdpD"/>
    <property type="match status" value="1"/>
</dbReference>
<keyword evidence="8" id="KW-0547">Nucleotide-binding</keyword>
<dbReference type="PROSITE" id="PS50109">
    <property type="entry name" value="HIS_KIN"/>
    <property type="match status" value="1"/>
</dbReference>
<feature type="transmembrane region" description="Helical" evidence="14">
    <location>
        <begin position="412"/>
        <end position="439"/>
    </location>
</feature>
<dbReference type="Pfam" id="PF02518">
    <property type="entry name" value="HATPase_c"/>
    <property type="match status" value="1"/>
</dbReference>
<feature type="transmembrane region" description="Helical" evidence="14">
    <location>
        <begin position="459"/>
        <end position="476"/>
    </location>
</feature>
<dbReference type="SUPFAM" id="SSF52402">
    <property type="entry name" value="Adenine nucleotide alpha hydrolases-like"/>
    <property type="match status" value="1"/>
</dbReference>
<dbReference type="PANTHER" id="PTHR45569:SF1">
    <property type="entry name" value="SENSOR PROTEIN KDPD"/>
    <property type="match status" value="1"/>
</dbReference>
<dbReference type="EC" id="2.7.13.3" evidence="4"/>
<evidence type="ECO:0000256" key="9">
    <source>
        <dbReference type="ARBA" id="ARBA00022777"/>
    </source>
</evidence>
<evidence type="ECO:0000259" key="15">
    <source>
        <dbReference type="PROSITE" id="PS50109"/>
    </source>
</evidence>
<evidence type="ECO:0000256" key="8">
    <source>
        <dbReference type="ARBA" id="ARBA00022741"/>
    </source>
</evidence>
<dbReference type="PRINTS" id="PR00344">
    <property type="entry name" value="BCTRLSENSOR"/>
</dbReference>
<dbReference type="InterPro" id="IPR038318">
    <property type="entry name" value="KdpD_sf"/>
</dbReference>
<dbReference type="Pfam" id="PF00582">
    <property type="entry name" value="Usp"/>
    <property type="match status" value="1"/>
</dbReference>
<dbReference type="InterPro" id="IPR003594">
    <property type="entry name" value="HATPase_dom"/>
</dbReference>
<evidence type="ECO:0000256" key="4">
    <source>
        <dbReference type="ARBA" id="ARBA00012438"/>
    </source>
</evidence>
<evidence type="ECO:0000256" key="1">
    <source>
        <dbReference type="ARBA" id="ARBA00000085"/>
    </source>
</evidence>
<comment type="caution">
    <text evidence="16">The sequence shown here is derived from an EMBL/GenBank/DDBJ whole genome shotgun (WGS) entry which is preliminary data.</text>
</comment>
<dbReference type="InterPro" id="IPR014729">
    <property type="entry name" value="Rossmann-like_a/b/a_fold"/>
</dbReference>
<comment type="catalytic activity">
    <reaction evidence="1">
        <text>ATP + protein L-histidine = ADP + protein N-phospho-L-histidine.</text>
        <dbReference type="EC" id="2.7.13.3"/>
    </reaction>
</comment>
<evidence type="ECO:0000256" key="7">
    <source>
        <dbReference type="ARBA" id="ARBA00022692"/>
    </source>
</evidence>
<dbReference type="SMART" id="SM00388">
    <property type="entry name" value="HisKA"/>
    <property type="match status" value="1"/>
</dbReference>
<evidence type="ECO:0000256" key="3">
    <source>
        <dbReference type="ARBA" id="ARBA00004236"/>
    </source>
</evidence>
<organism evidence="16 17">
    <name type="scientific">Nakamurella leprariae</name>
    <dbReference type="NCBI Taxonomy" id="2803911"/>
    <lineage>
        <taxon>Bacteria</taxon>
        <taxon>Bacillati</taxon>
        <taxon>Actinomycetota</taxon>
        <taxon>Actinomycetes</taxon>
        <taxon>Nakamurellales</taxon>
        <taxon>Nakamurellaceae</taxon>
        <taxon>Nakamurella</taxon>
    </lineage>
</organism>
<evidence type="ECO:0000256" key="11">
    <source>
        <dbReference type="ARBA" id="ARBA00022989"/>
    </source>
</evidence>
<dbReference type="Pfam" id="PF00512">
    <property type="entry name" value="HisKA"/>
    <property type="match status" value="1"/>
</dbReference>
<dbReference type="EMBL" id="JAERWK010000016">
    <property type="protein sequence ID" value="MBM9468251.1"/>
    <property type="molecule type" value="Genomic_DNA"/>
</dbReference>
<dbReference type="InterPro" id="IPR006016">
    <property type="entry name" value="UspA"/>
</dbReference>
<name>A0A939BZZ8_9ACTN</name>
<evidence type="ECO:0000256" key="6">
    <source>
        <dbReference type="ARBA" id="ARBA00022679"/>
    </source>
</evidence>
<gene>
    <name evidence="16" type="ORF">JL106_13280</name>
</gene>
<dbReference type="InterPro" id="IPR036097">
    <property type="entry name" value="HisK_dim/P_sf"/>
</dbReference>
<dbReference type="SUPFAM" id="SSF47384">
    <property type="entry name" value="Homodimeric domain of signal transducing histidine kinase"/>
    <property type="match status" value="1"/>
</dbReference>
<keyword evidence="12" id="KW-0902">Two-component regulatory system</keyword>
<dbReference type="Gene3D" id="3.40.50.300">
    <property type="entry name" value="P-loop containing nucleotide triphosphate hydrolases"/>
    <property type="match status" value="1"/>
</dbReference>
<dbReference type="GO" id="GO:0005886">
    <property type="term" value="C:plasma membrane"/>
    <property type="evidence" value="ECO:0007669"/>
    <property type="project" value="UniProtKB-SubCell"/>
</dbReference>
<evidence type="ECO:0000256" key="10">
    <source>
        <dbReference type="ARBA" id="ARBA00022840"/>
    </source>
</evidence>
<dbReference type="FunFam" id="3.40.50.300:FF:000483">
    <property type="entry name" value="Sensor histidine kinase KdpD"/>
    <property type="match status" value="1"/>
</dbReference>
<evidence type="ECO:0000256" key="2">
    <source>
        <dbReference type="ARBA" id="ARBA00004141"/>
    </source>
</evidence>
<evidence type="ECO:0000256" key="12">
    <source>
        <dbReference type="ARBA" id="ARBA00023012"/>
    </source>
</evidence>
<dbReference type="Gene3D" id="3.40.50.620">
    <property type="entry name" value="HUPs"/>
    <property type="match status" value="1"/>
</dbReference>
<comment type="subcellular location">
    <subcellularLocation>
        <location evidence="3">Cell membrane</location>
    </subcellularLocation>
    <subcellularLocation>
        <location evidence="2">Membrane</location>
        <topology evidence="2">Multi-pass membrane protein</topology>
    </subcellularLocation>
</comment>
<evidence type="ECO:0000313" key="16">
    <source>
        <dbReference type="EMBL" id="MBM9468251.1"/>
    </source>
</evidence>
<dbReference type="InterPro" id="IPR052023">
    <property type="entry name" value="Histidine_kinase_KdpD"/>
</dbReference>
<dbReference type="FunFam" id="3.40.50.620:FF:000112">
    <property type="entry name" value="Sensor histidine kinase KdpD"/>
    <property type="match status" value="1"/>
</dbReference>
<reference evidence="16" key="1">
    <citation type="submission" date="2021-01" db="EMBL/GenBank/DDBJ databases">
        <title>YIM 132084 draft genome.</title>
        <authorList>
            <person name="An D."/>
        </authorList>
    </citation>
    <scope>NUCLEOTIDE SEQUENCE</scope>
    <source>
        <strain evidence="16">YIM 132084</strain>
    </source>
</reference>
<dbReference type="Gene3D" id="3.30.565.10">
    <property type="entry name" value="Histidine kinase-like ATPase, C-terminal domain"/>
    <property type="match status" value="1"/>
</dbReference>
<dbReference type="GO" id="GO:0005524">
    <property type="term" value="F:ATP binding"/>
    <property type="evidence" value="ECO:0007669"/>
    <property type="project" value="UniProtKB-KW"/>
</dbReference>
<dbReference type="SMART" id="SM00387">
    <property type="entry name" value="HATPase_c"/>
    <property type="match status" value="1"/>
</dbReference>
<sequence>MARGELRIHLGAAPGVGKTYAVLNEAHRRAERGADVVVGYVETHGRVKTAEAVGGLEVVPRRESEHRGVALQEMDLDAVLARRPQVAVVDELAHTNAPGSRNPKRWQDVQELLDAGIDVLSTVNVQHLESLNDVVEQITGVVQHETVPDEVVRKAEQVELVDITPEALRRRLSHGNIYRPEQVDAALANYFRAGNLTALRELALLWVADQVDTALTRYRGEHRITATWEARERVVVSVTGGPESETLIRRGTRIASRAGAQLIVLHILRGDGLTGLSATALGRIRRLTDAVGGTLHTVTGDDVPETVLQFARGVNATQIVVGTSRRSRWAHILDEGVSAVIVRNSGSIDVHLVTHEQAGGGHQRRQALLHSIIRPTWRQVLGWLAAVSLPAALTGVLIALGRVFDFASQGVFYFLVVLGVGLLGGVPQAVLAAALSGLLLNYFFTTPQYTFTVADPDNLVTLVVLMIVAVAVALLVDAAARRRREAAAATREAELLALFASSVLRGADLPALLTRLLETYGQRAVSLLLRRPGQVGRDDRAAFTVAAQVSAGADVQPPRSIAEADTVTEIVGGEDGREYVLALRGPELGARERRVLRAVAHQAVSLLRQSQLTAQADAAAAVAEGDRLRRALLSAVSHDLRTPLAAVKAGVSGLRSADVQLSAEDTAEMLAGVEESADQLSALVDNLLDSSRLAAGAVHPTSTPCSCEEVVQRAVLSLPAEARQRIITDAELTPTVLADAGLLERVLANLFANGVQHAGPDAEIRVTAAQRGARVTVRVSDTGRGLPPDVPPDALFQPFQRLGDHPGGVGVGLGLTVARGFTEAMGGTVTAEDTPGGGLTMIIELPAALARADQTDRAASMSAAPEPSVS</sequence>
<dbReference type="InterPro" id="IPR036890">
    <property type="entry name" value="HATPase_C_sf"/>
</dbReference>
<keyword evidence="7 14" id="KW-0812">Transmembrane</keyword>
<dbReference type="InterPro" id="IPR003661">
    <property type="entry name" value="HisK_dim/P_dom"/>
</dbReference>
<dbReference type="GO" id="GO:0000155">
    <property type="term" value="F:phosphorelay sensor kinase activity"/>
    <property type="evidence" value="ECO:0007669"/>
    <property type="project" value="InterPro"/>
</dbReference>
<dbReference type="InterPro" id="IPR004358">
    <property type="entry name" value="Sig_transdc_His_kin-like_C"/>
</dbReference>
<feature type="domain" description="Histidine kinase" evidence="15">
    <location>
        <begin position="635"/>
        <end position="849"/>
    </location>
</feature>
<keyword evidence="5" id="KW-0597">Phosphoprotein</keyword>